<reference evidence="2 3" key="1">
    <citation type="submission" date="2020-07" db="EMBL/GenBank/DDBJ databases">
        <title>Comparative genomics of pyrophilous fungi reveals a link between fire events and developmental genes.</title>
        <authorList>
            <consortium name="DOE Joint Genome Institute"/>
            <person name="Steindorff A.S."/>
            <person name="Carver A."/>
            <person name="Calhoun S."/>
            <person name="Stillman K."/>
            <person name="Liu H."/>
            <person name="Lipzen A."/>
            <person name="Pangilinan J."/>
            <person name="Labutti K."/>
            <person name="Bruns T.D."/>
            <person name="Grigoriev I.V."/>
        </authorList>
    </citation>
    <scope>NUCLEOTIDE SEQUENCE [LARGE SCALE GENOMIC DNA]</scope>
    <source>
        <strain evidence="2 3">CBS 144469</strain>
    </source>
</reference>
<sequence length="345" mass="39110">MPPFYLRLQRDISPLVLDPNDGEDDLDMYAPEQTRIEYQNIERRVRQEQSSDDESTKKVTKKISGARLSQKLTPDEKLKVRICDLLATATSELINVTNTVILEPGEIVEVPRNRLKPLTRYIGPSNIGEIMYEDMAVTERNWEKLCAYATALIEWVEATRTSTLFPMLKARQKLETQSDEEGSELEPKTEENSPEAENGVRGRRNYALSLIKTNEEKSEYLANEVGRLGRRIEMLHIRQVAYARKSENLARKWAVPTMCDSARSTQAPSPRSKSTHALQSAALEELKPKAVPPQRIVEEMEQWKDICASQRKVVFGEVVDTLEALLGPTQAILKNLSRLATAADD</sequence>
<name>A0A8H6MBH3_9AGAR</name>
<keyword evidence="3" id="KW-1185">Reference proteome</keyword>
<dbReference type="EMBL" id="JACGCI010000008">
    <property type="protein sequence ID" value="KAF6762260.1"/>
    <property type="molecule type" value="Genomic_DNA"/>
</dbReference>
<evidence type="ECO:0000256" key="1">
    <source>
        <dbReference type="SAM" id="MobiDB-lite"/>
    </source>
</evidence>
<feature type="region of interest" description="Disordered" evidence="1">
    <location>
        <begin position="44"/>
        <end position="63"/>
    </location>
</feature>
<dbReference type="AlphaFoldDB" id="A0A8H6MBH3"/>
<evidence type="ECO:0000313" key="2">
    <source>
        <dbReference type="EMBL" id="KAF6762260.1"/>
    </source>
</evidence>
<accession>A0A8H6MBH3</accession>
<evidence type="ECO:0000313" key="3">
    <source>
        <dbReference type="Proteomes" id="UP000521943"/>
    </source>
</evidence>
<proteinExistence type="predicted"/>
<protein>
    <submittedName>
        <fullName evidence="2">Uncharacterized protein</fullName>
    </submittedName>
</protein>
<feature type="compositionally biased region" description="Basic and acidic residues" evidence="1">
    <location>
        <begin position="44"/>
        <end position="57"/>
    </location>
</feature>
<dbReference type="Proteomes" id="UP000521943">
    <property type="component" value="Unassembled WGS sequence"/>
</dbReference>
<organism evidence="2 3">
    <name type="scientific">Ephemerocybe angulata</name>
    <dbReference type="NCBI Taxonomy" id="980116"/>
    <lineage>
        <taxon>Eukaryota</taxon>
        <taxon>Fungi</taxon>
        <taxon>Dikarya</taxon>
        <taxon>Basidiomycota</taxon>
        <taxon>Agaricomycotina</taxon>
        <taxon>Agaricomycetes</taxon>
        <taxon>Agaricomycetidae</taxon>
        <taxon>Agaricales</taxon>
        <taxon>Agaricineae</taxon>
        <taxon>Psathyrellaceae</taxon>
        <taxon>Ephemerocybe</taxon>
    </lineage>
</organism>
<feature type="region of interest" description="Disordered" evidence="1">
    <location>
        <begin position="175"/>
        <end position="201"/>
    </location>
</feature>
<comment type="caution">
    <text evidence="2">The sequence shown here is derived from an EMBL/GenBank/DDBJ whole genome shotgun (WGS) entry which is preliminary data.</text>
</comment>
<gene>
    <name evidence="2" type="ORF">DFP72DRAFT_1165079</name>
</gene>